<reference evidence="1" key="1">
    <citation type="submission" date="2016-07" db="EMBL/GenBank/DDBJ databases">
        <title>De novo transcriptome assembly of four accessions of the metal hyperaccumulator plant Noccaea caerulescens.</title>
        <authorList>
            <person name="Blande D."/>
            <person name="Halimaa P."/>
            <person name="Tervahauta A.I."/>
            <person name="Aarts M.G."/>
            <person name="Karenlampi S.O."/>
        </authorList>
    </citation>
    <scope>NUCLEOTIDE SEQUENCE</scope>
</reference>
<name>A0A1J3IK62_NOCCA</name>
<evidence type="ECO:0000313" key="1">
    <source>
        <dbReference type="EMBL" id="JAU79748.1"/>
    </source>
</evidence>
<proteinExistence type="predicted"/>
<sequence>MCASFSPSILNLYYKSDCLCYIGVGVFDSTEPIEGFPFFRINFFNLSIVTAAVDISGFTHESAEILATVSSSVKTRLPSIC</sequence>
<protein>
    <submittedName>
        <fullName evidence="1">Uncharacterized protein</fullName>
    </submittedName>
</protein>
<gene>
    <name evidence="1" type="ORF">MP_TR7866_c1_g1_i1_g.22666</name>
</gene>
<accession>A0A1J3IK62</accession>
<dbReference type="AlphaFoldDB" id="A0A1J3IK62"/>
<organism evidence="1">
    <name type="scientific">Noccaea caerulescens</name>
    <name type="common">Alpine penny-cress</name>
    <name type="synonym">Thlaspi caerulescens</name>
    <dbReference type="NCBI Taxonomy" id="107243"/>
    <lineage>
        <taxon>Eukaryota</taxon>
        <taxon>Viridiplantae</taxon>
        <taxon>Streptophyta</taxon>
        <taxon>Embryophyta</taxon>
        <taxon>Tracheophyta</taxon>
        <taxon>Spermatophyta</taxon>
        <taxon>Magnoliopsida</taxon>
        <taxon>eudicotyledons</taxon>
        <taxon>Gunneridae</taxon>
        <taxon>Pentapetalae</taxon>
        <taxon>rosids</taxon>
        <taxon>malvids</taxon>
        <taxon>Brassicales</taxon>
        <taxon>Brassicaceae</taxon>
        <taxon>Coluteocarpeae</taxon>
        <taxon>Noccaea</taxon>
    </lineage>
</organism>
<dbReference type="EMBL" id="GEVM01026190">
    <property type="protein sequence ID" value="JAU79748.1"/>
    <property type="molecule type" value="Transcribed_RNA"/>
</dbReference>